<dbReference type="InterPro" id="IPR012944">
    <property type="entry name" value="SusD_RagB_dom"/>
</dbReference>
<dbReference type="Gene3D" id="1.25.40.10">
    <property type="entry name" value="Tetratricopeptide repeat domain"/>
    <property type="match status" value="1"/>
</dbReference>
<reference evidence="10" key="1">
    <citation type="journal article" date="2019" name="Int. J. Syst. Evol. Microbiol.">
        <title>The Global Catalogue of Microorganisms (GCM) 10K type strain sequencing project: providing services to taxonomists for standard genome sequencing and annotation.</title>
        <authorList>
            <consortium name="The Broad Institute Genomics Platform"/>
            <consortium name="The Broad Institute Genome Sequencing Center for Infectious Disease"/>
            <person name="Wu L."/>
            <person name="Ma J."/>
        </authorList>
    </citation>
    <scope>NUCLEOTIDE SEQUENCE [LARGE SCALE GENOMIC DNA]</scope>
    <source>
        <strain evidence="10">CCUG 66188</strain>
    </source>
</reference>
<dbReference type="InterPro" id="IPR033985">
    <property type="entry name" value="SusD-like_N"/>
</dbReference>
<dbReference type="Proteomes" id="UP001596023">
    <property type="component" value="Unassembled WGS sequence"/>
</dbReference>
<evidence type="ECO:0000259" key="7">
    <source>
        <dbReference type="Pfam" id="PF07980"/>
    </source>
</evidence>
<dbReference type="CDD" id="cd08977">
    <property type="entry name" value="SusD"/>
    <property type="match status" value="1"/>
</dbReference>
<evidence type="ECO:0000313" key="9">
    <source>
        <dbReference type="EMBL" id="MFC4676868.1"/>
    </source>
</evidence>
<feature type="signal peptide" evidence="6">
    <location>
        <begin position="1"/>
        <end position="22"/>
    </location>
</feature>
<comment type="similarity">
    <text evidence="2">Belongs to the SusD family.</text>
</comment>
<comment type="caution">
    <text evidence="9">The sequence shown here is derived from an EMBL/GenBank/DDBJ whole genome shotgun (WGS) entry which is preliminary data.</text>
</comment>
<proteinExistence type="inferred from homology"/>
<dbReference type="Gene3D" id="1.10.3780.10">
    <property type="entry name" value="SusD-like"/>
    <property type="match status" value="1"/>
</dbReference>
<evidence type="ECO:0000256" key="5">
    <source>
        <dbReference type="ARBA" id="ARBA00023237"/>
    </source>
</evidence>
<dbReference type="PROSITE" id="PS51257">
    <property type="entry name" value="PROKAR_LIPOPROTEIN"/>
    <property type="match status" value="1"/>
</dbReference>
<dbReference type="Gene3D" id="1.25.40.390">
    <property type="match status" value="1"/>
</dbReference>
<dbReference type="Pfam" id="PF14322">
    <property type="entry name" value="SusD-like_3"/>
    <property type="match status" value="1"/>
</dbReference>
<keyword evidence="5" id="KW-0998">Cell outer membrane</keyword>
<dbReference type="SUPFAM" id="SSF48452">
    <property type="entry name" value="TPR-like"/>
    <property type="match status" value="1"/>
</dbReference>
<evidence type="ECO:0000259" key="8">
    <source>
        <dbReference type="Pfam" id="PF14322"/>
    </source>
</evidence>
<gene>
    <name evidence="9" type="ORF">ACFO6W_24605</name>
</gene>
<keyword evidence="3 6" id="KW-0732">Signal</keyword>
<protein>
    <submittedName>
        <fullName evidence="9">RagB/SusD family nutrient uptake outer membrane protein</fullName>
    </submittedName>
</protein>
<evidence type="ECO:0000256" key="4">
    <source>
        <dbReference type="ARBA" id="ARBA00023136"/>
    </source>
</evidence>
<dbReference type="RefSeq" id="WP_380001512.1">
    <property type="nucleotide sequence ID" value="NZ_JBHSGN010000161.1"/>
</dbReference>
<comment type="subcellular location">
    <subcellularLocation>
        <location evidence="1">Cell outer membrane</location>
    </subcellularLocation>
</comment>
<evidence type="ECO:0000256" key="6">
    <source>
        <dbReference type="SAM" id="SignalP"/>
    </source>
</evidence>
<evidence type="ECO:0000313" key="10">
    <source>
        <dbReference type="Proteomes" id="UP001596023"/>
    </source>
</evidence>
<dbReference type="EMBL" id="JBHSGN010000161">
    <property type="protein sequence ID" value="MFC4676868.1"/>
    <property type="molecule type" value="Genomic_DNA"/>
</dbReference>
<keyword evidence="10" id="KW-1185">Reference proteome</keyword>
<keyword evidence="4" id="KW-0472">Membrane</keyword>
<feature type="domain" description="SusD-like N-terminal" evidence="8">
    <location>
        <begin position="114"/>
        <end position="248"/>
    </location>
</feature>
<evidence type="ECO:0000256" key="2">
    <source>
        <dbReference type="ARBA" id="ARBA00006275"/>
    </source>
</evidence>
<name>A0ABV9L517_9BACT</name>
<evidence type="ECO:0000256" key="3">
    <source>
        <dbReference type="ARBA" id="ARBA00022729"/>
    </source>
</evidence>
<organism evidence="9 10">
    <name type="scientific">Dysgonomonas termitidis</name>
    <dbReference type="NCBI Taxonomy" id="1516126"/>
    <lineage>
        <taxon>Bacteria</taxon>
        <taxon>Pseudomonadati</taxon>
        <taxon>Bacteroidota</taxon>
        <taxon>Bacteroidia</taxon>
        <taxon>Bacteroidales</taxon>
        <taxon>Dysgonomonadaceae</taxon>
        <taxon>Dysgonomonas</taxon>
    </lineage>
</organism>
<sequence>MNALKYISAILLSVFLFSSCLGDLDTLPIDDNQLVADKLYADPANYKGVLAKCYASLILPGQLGPSGDNDLGSSFDEGYGGYLRALFYLQELTTDVILMPSATNGLRDCVVTGWTPNTAVIRGCYSRLYTNIGYCNEFLRQTTDNMLQSRGVANDPEIKNNLPLYRDEARFIRAYYYTVLCDLFGDIPFVTDENRVGNLPEQKSRREIFDYVETELSDLSLKLKDPHQNEYGRVDKAAAWLLLSRLYLNAQVYVNADRNADAYRYAKMVIDAGFPLAAEYRYNFMADNDTSPEIIWPLVQDGTNTQTQTGANFFVRAFYSGSMDGYFTTGIGAGGWSNVRVRPEFVNKFEDSDQTFDVNDVWGTKKKDKRAQFFTVGHQKEVATTSGQFSTVFTDGYAFIKWRNVRKDEQAAGIAAYAEIDIPLFRSADAYLMAAEAILRNGGGTRTEALGYVNEVRNRAYQSGKYGTGVSGSINDNQLTLDFLLDERARELSTELVRRTDLIRFGKFTKNYNWSWKGNVLRGKDVDDKYLLFPIPESDLSANPNLVQNSDYK</sequence>
<dbReference type="Pfam" id="PF07980">
    <property type="entry name" value="SusD_RagB"/>
    <property type="match status" value="1"/>
</dbReference>
<evidence type="ECO:0000256" key="1">
    <source>
        <dbReference type="ARBA" id="ARBA00004442"/>
    </source>
</evidence>
<feature type="domain" description="RagB/SusD" evidence="7">
    <location>
        <begin position="292"/>
        <end position="552"/>
    </location>
</feature>
<accession>A0ABV9L517</accession>
<feature type="chain" id="PRO_5046045691" evidence="6">
    <location>
        <begin position="23"/>
        <end position="553"/>
    </location>
</feature>
<dbReference type="InterPro" id="IPR011990">
    <property type="entry name" value="TPR-like_helical_dom_sf"/>
</dbReference>